<keyword evidence="10" id="KW-0326">Glycosidase</keyword>
<keyword evidence="5" id="KW-0808">Transferase</keyword>
<dbReference type="Proteomes" id="UP000799771">
    <property type="component" value="Unassembled WGS sequence"/>
</dbReference>
<keyword evidence="9" id="KW-0325">Glycoprotein</keyword>
<comment type="subcellular location">
    <subcellularLocation>
        <location evidence="2">Membrane</location>
    </subcellularLocation>
</comment>
<keyword evidence="6 14" id="KW-0732">Signal</keyword>
<evidence type="ECO:0000256" key="5">
    <source>
        <dbReference type="ARBA" id="ARBA00022679"/>
    </source>
</evidence>
<comment type="catalytic activity">
    <reaction evidence="1">
        <text>Random endo-hydrolysis of N-acetyl-beta-D-glucosaminide (1-&gt;4)-beta-linkages in chitin and chitodextrins.</text>
        <dbReference type="EC" id="3.2.1.14"/>
    </reaction>
</comment>
<dbReference type="RefSeq" id="XP_033522543.1">
    <property type="nucleotide sequence ID" value="XM_033666002.1"/>
</dbReference>
<dbReference type="InterPro" id="IPR000757">
    <property type="entry name" value="Beta-glucanase-like"/>
</dbReference>
<evidence type="ECO:0000256" key="13">
    <source>
        <dbReference type="SAM" id="Phobius"/>
    </source>
</evidence>
<keyword evidence="8 13" id="KW-0472">Membrane</keyword>
<proteinExistence type="inferred from homology"/>
<gene>
    <name evidence="16" type="ORF">P153DRAFT_343359</name>
</gene>
<accession>A0A6A6AAP0</accession>
<reference evidence="16" key="1">
    <citation type="journal article" date="2020" name="Stud. Mycol.">
        <title>101 Dothideomycetes genomes: a test case for predicting lifestyles and emergence of pathogens.</title>
        <authorList>
            <person name="Haridas S."/>
            <person name="Albert R."/>
            <person name="Binder M."/>
            <person name="Bloem J."/>
            <person name="Labutti K."/>
            <person name="Salamov A."/>
            <person name="Andreopoulos B."/>
            <person name="Baker S."/>
            <person name="Barry K."/>
            <person name="Bills G."/>
            <person name="Bluhm B."/>
            <person name="Cannon C."/>
            <person name="Castanera R."/>
            <person name="Culley D."/>
            <person name="Daum C."/>
            <person name="Ezra D."/>
            <person name="Gonzalez J."/>
            <person name="Henrissat B."/>
            <person name="Kuo A."/>
            <person name="Liang C."/>
            <person name="Lipzen A."/>
            <person name="Lutzoni F."/>
            <person name="Magnuson J."/>
            <person name="Mondo S."/>
            <person name="Nolan M."/>
            <person name="Ohm R."/>
            <person name="Pangilinan J."/>
            <person name="Park H.-J."/>
            <person name="Ramirez L."/>
            <person name="Alfaro M."/>
            <person name="Sun H."/>
            <person name="Tritt A."/>
            <person name="Yoshinaga Y."/>
            <person name="Zwiers L.-H."/>
            <person name="Turgeon B."/>
            <person name="Goodwin S."/>
            <person name="Spatafora J."/>
            <person name="Crous P."/>
            <person name="Grigoriev I."/>
        </authorList>
    </citation>
    <scope>NUCLEOTIDE SEQUENCE</scope>
    <source>
        <strain evidence="16">CBS 119687</strain>
    </source>
</reference>
<evidence type="ECO:0000256" key="8">
    <source>
        <dbReference type="ARBA" id="ARBA00023136"/>
    </source>
</evidence>
<dbReference type="GO" id="GO:0009277">
    <property type="term" value="C:fungal-type cell wall"/>
    <property type="evidence" value="ECO:0007669"/>
    <property type="project" value="TreeGrafter"/>
</dbReference>
<evidence type="ECO:0000259" key="15">
    <source>
        <dbReference type="PROSITE" id="PS51762"/>
    </source>
</evidence>
<keyword evidence="13" id="KW-0812">Transmembrane</keyword>
<keyword evidence="11" id="KW-0961">Cell wall biogenesis/degradation</keyword>
<dbReference type="GO" id="GO:0008843">
    <property type="term" value="F:endochitinase activity"/>
    <property type="evidence" value="ECO:0007669"/>
    <property type="project" value="UniProtKB-EC"/>
</dbReference>
<dbReference type="PROSITE" id="PS51762">
    <property type="entry name" value="GH16_2"/>
    <property type="match status" value="1"/>
</dbReference>
<evidence type="ECO:0000256" key="11">
    <source>
        <dbReference type="ARBA" id="ARBA00023316"/>
    </source>
</evidence>
<organism evidence="16 17">
    <name type="scientific">Dothidotthia symphoricarpi CBS 119687</name>
    <dbReference type="NCBI Taxonomy" id="1392245"/>
    <lineage>
        <taxon>Eukaryota</taxon>
        <taxon>Fungi</taxon>
        <taxon>Dikarya</taxon>
        <taxon>Ascomycota</taxon>
        <taxon>Pezizomycotina</taxon>
        <taxon>Dothideomycetes</taxon>
        <taxon>Pleosporomycetidae</taxon>
        <taxon>Pleosporales</taxon>
        <taxon>Dothidotthiaceae</taxon>
        <taxon>Dothidotthia</taxon>
    </lineage>
</organism>
<dbReference type="OrthoDB" id="4781at2759"/>
<dbReference type="PANTHER" id="PTHR10963">
    <property type="entry name" value="GLYCOSYL HYDROLASE-RELATED"/>
    <property type="match status" value="1"/>
</dbReference>
<evidence type="ECO:0000256" key="7">
    <source>
        <dbReference type="ARBA" id="ARBA00022801"/>
    </source>
</evidence>
<protein>
    <recommendedName>
        <fullName evidence="3">chitinase</fullName>
        <ecNumber evidence="3">3.2.1.14</ecNumber>
    </recommendedName>
</protein>
<feature type="transmembrane region" description="Helical" evidence="13">
    <location>
        <begin position="307"/>
        <end position="327"/>
    </location>
</feature>
<dbReference type="SUPFAM" id="SSF49899">
    <property type="entry name" value="Concanavalin A-like lectins/glucanases"/>
    <property type="match status" value="1"/>
</dbReference>
<feature type="signal peptide" evidence="14">
    <location>
        <begin position="1"/>
        <end position="21"/>
    </location>
</feature>
<keyword evidence="4" id="KW-0328">Glycosyltransferase</keyword>
<dbReference type="AlphaFoldDB" id="A0A6A6AAP0"/>
<dbReference type="GO" id="GO:0031505">
    <property type="term" value="P:fungal-type cell wall organization"/>
    <property type="evidence" value="ECO:0007669"/>
    <property type="project" value="TreeGrafter"/>
</dbReference>
<evidence type="ECO:0000256" key="3">
    <source>
        <dbReference type="ARBA" id="ARBA00012729"/>
    </source>
</evidence>
<evidence type="ECO:0000256" key="10">
    <source>
        <dbReference type="ARBA" id="ARBA00023295"/>
    </source>
</evidence>
<keyword evidence="7 16" id="KW-0378">Hydrolase</keyword>
<evidence type="ECO:0000256" key="2">
    <source>
        <dbReference type="ARBA" id="ARBA00004370"/>
    </source>
</evidence>
<dbReference type="EMBL" id="ML977509">
    <property type="protein sequence ID" value="KAF2128154.1"/>
    <property type="molecule type" value="Genomic_DNA"/>
</dbReference>
<dbReference type="InterPro" id="IPR050546">
    <property type="entry name" value="Glycosyl_Hydrlase_16"/>
</dbReference>
<comment type="similarity">
    <text evidence="12">Belongs to the glycosyl hydrolase 16 family. CRH1 subfamily.</text>
</comment>
<dbReference type="PANTHER" id="PTHR10963:SF27">
    <property type="entry name" value="GLYCOSIDASE-RELATED"/>
    <property type="match status" value="1"/>
</dbReference>
<evidence type="ECO:0000256" key="14">
    <source>
        <dbReference type="SAM" id="SignalP"/>
    </source>
</evidence>
<name>A0A6A6AAP0_9PLEO</name>
<evidence type="ECO:0000256" key="1">
    <source>
        <dbReference type="ARBA" id="ARBA00000822"/>
    </source>
</evidence>
<evidence type="ECO:0000313" key="17">
    <source>
        <dbReference type="Proteomes" id="UP000799771"/>
    </source>
</evidence>
<keyword evidence="17" id="KW-1185">Reference proteome</keyword>
<dbReference type="Gene3D" id="2.60.120.200">
    <property type="match status" value="1"/>
</dbReference>
<dbReference type="InterPro" id="IPR013320">
    <property type="entry name" value="ConA-like_dom_sf"/>
</dbReference>
<evidence type="ECO:0000256" key="6">
    <source>
        <dbReference type="ARBA" id="ARBA00022729"/>
    </source>
</evidence>
<feature type="domain" description="GH16" evidence="15">
    <location>
        <begin position="46"/>
        <end position="255"/>
    </location>
</feature>
<evidence type="ECO:0000313" key="16">
    <source>
        <dbReference type="EMBL" id="KAF2128154.1"/>
    </source>
</evidence>
<dbReference type="GO" id="GO:0016757">
    <property type="term" value="F:glycosyltransferase activity"/>
    <property type="evidence" value="ECO:0007669"/>
    <property type="project" value="UniProtKB-KW"/>
</dbReference>
<dbReference type="Pfam" id="PF00722">
    <property type="entry name" value="Glyco_hydro_16"/>
    <property type="match status" value="1"/>
</dbReference>
<dbReference type="GO" id="GO:0016020">
    <property type="term" value="C:membrane"/>
    <property type="evidence" value="ECO:0007669"/>
    <property type="project" value="UniProtKB-SubCell"/>
</dbReference>
<evidence type="ECO:0000256" key="12">
    <source>
        <dbReference type="ARBA" id="ARBA00038074"/>
    </source>
</evidence>
<evidence type="ECO:0000256" key="9">
    <source>
        <dbReference type="ARBA" id="ARBA00023180"/>
    </source>
</evidence>
<evidence type="ECO:0000256" key="4">
    <source>
        <dbReference type="ARBA" id="ARBA00022676"/>
    </source>
</evidence>
<dbReference type="GeneID" id="54406434"/>
<dbReference type="GO" id="GO:0005975">
    <property type="term" value="P:carbohydrate metabolic process"/>
    <property type="evidence" value="ECO:0007669"/>
    <property type="project" value="InterPro"/>
</dbReference>
<dbReference type="CDD" id="cd02183">
    <property type="entry name" value="GH16_fungal_CRH1_transglycosylase"/>
    <property type="match status" value="1"/>
</dbReference>
<dbReference type="EC" id="3.2.1.14" evidence="3"/>
<keyword evidence="13" id="KW-1133">Transmembrane helix</keyword>
<feature type="chain" id="PRO_5025648016" description="chitinase" evidence="14">
    <location>
        <begin position="22"/>
        <end position="371"/>
    </location>
</feature>
<sequence>MKSFAVAAAALFAAMGPVTMAQTHTKCNPLTTKGCPSMQALGSEAHFYFNRTDPPFSDKVWDKENQGDIVWGEKGATFIIRESGDAPLVQSNFYMLFGRFEMIMRAAKGTGIVSTGILQSEDLDEVDWEFLGQSSEAMTNYFGKGNNETYDRGKEYPMDPSPQEGFHNYTVDWTVDRIQWWLDGNMVRELLPKDALNGTNYPQTPMNIRIGIWSAGDTKNNAPGVVQWAGGETDFAQGPFTMTVQEIYAKDYTNAKEYSWDNMDASGDWQKVKVITEGKSEVTKEIENPSGISAHWKALSSAAKTGIIAGSLGALALGLLVVAFCCIKQRRVGRKEHELLLAQEHKEAEELQEYKKQMQGGRFGLGSHQRV</sequence>